<dbReference type="Proteomes" id="UP000001249">
    <property type="component" value="Segment"/>
</dbReference>
<evidence type="ECO:0000313" key="2">
    <source>
        <dbReference type="Proteomes" id="UP000001249"/>
    </source>
</evidence>
<evidence type="ECO:0000313" key="1">
    <source>
        <dbReference type="EMBL" id="BAF36218.1"/>
    </source>
</evidence>
<proteinExistence type="predicted"/>
<accession>A0A7P1</accession>
<keyword evidence="2" id="KW-1185">Reference proteome</keyword>
<sequence>MCIKLGDEINNKIVINIIYQSTYHKSIKAGYSYNTRGNLYAGHKNRIVVTLDDDTKLTWNPLLFQFD</sequence>
<name>A0A7P1_9CAUD</name>
<organism evidence="1 2">
    <name type="scientific">Microcystis phage LMM01</name>
    <dbReference type="NCBI Taxonomy" id="2856824"/>
    <lineage>
        <taxon>Viruses</taxon>
        <taxon>Duplodnaviria</taxon>
        <taxon>Heunggongvirae</taxon>
        <taxon>Uroviricota</taxon>
        <taxon>Caudoviricetes</taxon>
        <taxon>Fukuivirus</taxon>
        <taxon>Fukuivirus LMM01</taxon>
    </lineage>
</organism>
<reference evidence="2" key="1">
    <citation type="journal article" date="2008" name="J. Bacteriol.">
        <title>Ma-LMM01 infecting toxic Microcystis aeruginosa illuminates diverse cyanophage genome strategies.</title>
        <authorList>
            <person name="Yoshida T."/>
            <person name="Nagasaki K."/>
            <person name="Takashima Y."/>
            <person name="Shirai Y."/>
            <person name="Tomaru Y."/>
            <person name="Takao Y."/>
            <person name="Sakamoto S."/>
            <person name="Hiroishi S."/>
            <person name="Ogata H."/>
        </authorList>
    </citation>
    <scope>NUCLEOTIDE SEQUENCE</scope>
</reference>
<dbReference type="GeneID" id="4484400"/>
<protein>
    <submittedName>
        <fullName evidence="1">Uncharacterized protein</fullName>
    </submittedName>
</protein>
<dbReference type="EMBL" id="AB231700">
    <property type="protein sequence ID" value="BAF36218.1"/>
    <property type="molecule type" value="Genomic_DNA"/>
</dbReference>
<dbReference type="RefSeq" id="YP_851141.1">
    <property type="nucleotide sequence ID" value="NC_008562.1"/>
</dbReference>
<dbReference type="KEGG" id="vg:4484400"/>